<evidence type="ECO:0000313" key="2">
    <source>
        <dbReference type="Proteomes" id="UP000027442"/>
    </source>
</evidence>
<comment type="caution">
    <text evidence="1">The sequence shown here is derived from an EMBL/GenBank/DDBJ whole genome shotgun (WGS) entry which is preliminary data.</text>
</comment>
<reference evidence="1 2" key="1">
    <citation type="submission" date="2013-08" db="EMBL/GenBank/DDBJ databases">
        <authorList>
            <person name="Weinstock G."/>
            <person name="Sodergren E."/>
            <person name="Wylie T."/>
            <person name="Fulton L."/>
            <person name="Fulton R."/>
            <person name="Fronick C."/>
            <person name="O'Laughlin M."/>
            <person name="Godfrey J."/>
            <person name="Miner T."/>
            <person name="Herter B."/>
            <person name="Appelbaum E."/>
            <person name="Cordes M."/>
            <person name="Lek S."/>
            <person name="Wollam A."/>
            <person name="Pepin K.H."/>
            <person name="Palsikar V.B."/>
            <person name="Mitreva M."/>
            <person name="Wilson R.K."/>
        </authorList>
    </citation>
    <scope>NUCLEOTIDE SEQUENCE [LARGE SCALE GENOMIC DNA]</scope>
    <source>
        <strain evidence="1 2">ATCC 15930</strain>
    </source>
</reference>
<organism evidence="1 2">
    <name type="scientific">Hoylesella loescheii DSM 19665 = JCM 12249 = ATCC 15930</name>
    <dbReference type="NCBI Taxonomy" id="1122985"/>
    <lineage>
        <taxon>Bacteria</taxon>
        <taxon>Pseudomonadati</taxon>
        <taxon>Bacteroidota</taxon>
        <taxon>Bacteroidia</taxon>
        <taxon>Bacteroidales</taxon>
        <taxon>Prevotellaceae</taxon>
        <taxon>Hoylesella</taxon>
    </lineage>
</organism>
<dbReference type="AlphaFoldDB" id="A0A069QH26"/>
<dbReference type="PATRIC" id="fig|1122985.7.peg.2034"/>
<dbReference type="EMBL" id="JNGW01000084">
    <property type="protein sequence ID" value="KDR51997.1"/>
    <property type="molecule type" value="Genomic_DNA"/>
</dbReference>
<sequence length="127" mass="14123">MKLQQLLQGYQFDDLMPVVADMFPGTGKFRAALEQGYNILMDLQPVASKKNIRYRIMADPNSDASFMGAEDAAFDTTWEVCLGKEVVKEKGVDLTDIELAANCLVNVCLIGRHPKAFDEAYRSLSKA</sequence>
<name>A0A069QH26_HOYLO</name>
<gene>
    <name evidence="1" type="ORF">HMPREF1991_01964</name>
</gene>
<evidence type="ECO:0000313" key="1">
    <source>
        <dbReference type="EMBL" id="KDR51997.1"/>
    </source>
</evidence>
<keyword evidence="2" id="KW-1185">Reference proteome</keyword>
<dbReference type="HOGENOM" id="CLU_136195_0_0_10"/>
<proteinExistence type="predicted"/>
<accession>A0A069QH26</accession>
<dbReference type="RefSeq" id="WP_018968213.1">
    <property type="nucleotide sequence ID" value="NZ_KB899223.1"/>
</dbReference>
<protein>
    <submittedName>
        <fullName evidence="1">Uncharacterized protein</fullName>
    </submittedName>
</protein>
<dbReference type="Proteomes" id="UP000027442">
    <property type="component" value="Unassembled WGS sequence"/>
</dbReference>